<dbReference type="GO" id="GO:0032259">
    <property type="term" value="P:methylation"/>
    <property type="evidence" value="ECO:0007669"/>
    <property type="project" value="UniProtKB-KW"/>
</dbReference>
<keyword evidence="1" id="KW-0808">Transferase</keyword>
<evidence type="ECO:0000313" key="1">
    <source>
        <dbReference type="EMBL" id="KAK1512949.1"/>
    </source>
</evidence>
<dbReference type="RefSeq" id="XP_060389023.1">
    <property type="nucleotide sequence ID" value="XM_060516397.1"/>
</dbReference>
<sequence length="60" mass="7081">MAALSRALDWSFEEVTVFLMEVRNEVKNRMIHGYTRTYCIIGRKPEKGGTRTMYQKPWAL</sequence>
<keyword evidence="2" id="KW-1185">Reference proteome</keyword>
<gene>
    <name evidence="1" type="ORF">CTAM01_00344</name>
</gene>
<reference evidence="1 2" key="1">
    <citation type="submission" date="2016-10" db="EMBL/GenBank/DDBJ databases">
        <title>The genome sequence of Colletotrichum fioriniae PJ7.</title>
        <authorList>
            <person name="Baroncelli R."/>
        </authorList>
    </citation>
    <scope>NUCLEOTIDE SEQUENCE [LARGE SCALE GENOMIC DNA]</scope>
    <source>
        <strain evidence="1 2">Tom-12</strain>
    </source>
</reference>
<comment type="caution">
    <text evidence="1">The sequence shown here is derived from an EMBL/GenBank/DDBJ whole genome shotgun (WGS) entry which is preliminary data.</text>
</comment>
<evidence type="ECO:0000313" key="2">
    <source>
        <dbReference type="Proteomes" id="UP001227543"/>
    </source>
</evidence>
<protein>
    <submittedName>
        <fullName evidence="1">Methyltransferase domain-containing protein</fullName>
    </submittedName>
</protein>
<dbReference type="GO" id="GO:0008168">
    <property type="term" value="F:methyltransferase activity"/>
    <property type="evidence" value="ECO:0007669"/>
    <property type="project" value="UniProtKB-KW"/>
</dbReference>
<keyword evidence="1" id="KW-0489">Methyltransferase</keyword>
<dbReference type="Proteomes" id="UP001227543">
    <property type="component" value="Unassembled WGS sequence"/>
</dbReference>
<proteinExistence type="predicted"/>
<dbReference type="EMBL" id="MLFU01000001">
    <property type="protein sequence ID" value="KAK1512949.1"/>
    <property type="molecule type" value="Genomic_DNA"/>
</dbReference>
<dbReference type="GeneID" id="85400635"/>
<name>A0ABQ9RUA3_9PEZI</name>
<accession>A0ABQ9RUA3</accession>
<organism evidence="1 2">
    <name type="scientific">Colletotrichum tamarilloi</name>
    <dbReference type="NCBI Taxonomy" id="1209934"/>
    <lineage>
        <taxon>Eukaryota</taxon>
        <taxon>Fungi</taxon>
        <taxon>Dikarya</taxon>
        <taxon>Ascomycota</taxon>
        <taxon>Pezizomycotina</taxon>
        <taxon>Sordariomycetes</taxon>
        <taxon>Hypocreomycetidae</taxon>
        <taxon>Glomerellales</taxon>
        <taxon>Glomerellaceae</taxon>
        <taxon>Colletotrichum</taxon>
        <taxon>Colletotrichum acutatum species complex</taxon>
    </lineage>
</organism>